<dbReference type="GO" id="GO:0061630">
    <property type="term" value="F:ubiquitin protein ligase activity"/>
    <property type="evidence" value="ECO:0007669"/>
    <property type="project" value="UniProtKB-EC"/>
</dbReference>
<keyword evidence="5" id="KW-0808">Transferase</keyword>
<dbReference type="PANTHER" id="PTHR13145">
    <property type="entry name" value="SSM4 PROTEIN"/>
    <property type="match status" value="1"/>
</dbReference>
<dbReference type="GO" id="GO:0036503">
    <property type="term" value="P:ERAD pathway"/>
    <property type="evidence" value="ECO:0007669"/>
    <property type="project" value="TreeGrafter"/>
</dbReference>
<dbReference type="InterPro" id="IPR056521">
    <property type="entry name" value="MARCHF6-like_C"/>
</dbReference>
<proteinExistence type="predicted"/>
<keyword evidence="8 10" id="KW-1133">Transmembrane helix</keyword>
<keyword evidence="7" id="KW-0833">Ubl conjugation pathway</keyword>
<dbReference type="PANTHER" id="PTHR13145:SF0">
    <property type="entry name" value="E3 UBIQUITIN-PROTEIN LIGASE MARCHF6"/>
    <property type="match status" value="1"/>
</dbReference>
<feature type="domain" description="E3 ubiquitin-protein ligase MARCHF6-like C-terminal" evidence="11">
    <location>
        <begin position="1"/>
        <end position="100"/>
    </location>
</feature>
<dbReference type="AlphaFoldDB" id="A0A177WCP3"/>
<dbReference type="VEuPathDB" id="FungiDB:BDEG_21534"/>
<organism evidence="12 13">
    <name type="scientific">Batrachochytrium dendrobatidis (strain JEL423)</name>
    <dbReference type="NCBI Taxonomy" id="403673"/>
    <lineage>
        <taxon>Eukaryota</taxon>
        <taxon>Fungi</taxon>
        <taxon>Fungi incertae sedis</taxon>
        <taxon>Chytridiomycota</taxon>
        <taxon>Chytridiomycota incertae sedis</taxon>
        <taxon>Chytridiomycetes</taxon>
        <taxon>Rhizophydiales</taxon>
        <taxon>Rhizophydiales incertae sedis</taxon>
        <taxon>Batrachochytrium</taxon>
    </lineage>
</organism>
<evidence type="ECO:0000256" key="4">
    <source>
        <dbReference type="ARBA" id="ARBA00012483"/>
    </source>
</evidence>
<accession>A0A177WCP3</accession>
<reference evidence="12 13" key="2">
    <citation type="submission" date="2016-05" db="EMBL/GenBank/DDBJ databases">
        <title>Lineage-specific infection strategies underlie the spectrum of fungal disease in amphibians.</title>
        <authorList>
            <person name="Cuomo C.A."/>
            <person name="Farrer R.A."/>
            <person name="James T."/>
            <person name="Longcore J."/>
            <person name="Birren B."/>
        </authorList>
    </citation>
    <scope>NUCLEOTIDE SEQUENCE [LARGE SCALE GENOMIC DNA]</scope>
    <source>
        <strain evidence="12 13">JEL423</strain>
    </source>
</reference>
<gene>
    <name evidence="12" type="ORF">BDEG_21534</name>
</gene>
<reference evidence="12 13" key="1">
    <citation type="submission" date="2006-10" db="EMBL/GenBank/DDBJ databases">
        <title>The Genome Sequence of Batrachochytrium dendrobatidis JEL423.</title>
        <authorList>
            <consortium name="The Broad Institute Genome Sequencing Platform"/>
            <person name="Birren B."/>
            <person name="Lander E."/>
            <person name="Galagan J."/>
            <person name="Cuomo C."/>
            <person name="Devon K."/>
            <person name="Jaffe D."/>
            <person name="Butler J."/>
            <person name="Alvarez P."/>
            <person name="Gnerre S."/>
            <person name="Grabherr M."/>
            <person name="Kleber M."/>
            <person name="Mauceli E."/>
            <person name="Brockman W."/>
            <person name="Young S."/>
            <person name="LaButti K."/>
            <person name="Sykes S."/>
            <person name="DeCaprio D."/>
            <person name="Crawford M."/>
            <person name="Koehrsen M."/>
            <person name="Engels R."/>
            <person name="Montgomery P."/>
            <person name="Pearson M."/>
            <person name="Howarth C."/>
            <person name="Larson L."/>
            <person name="White J."/>
            <person name="O'Leary S."/>
            <person name="Kodira C."/>
            <person name="Zeng Q."/>
            <person name="Yandava C."/>
            <person name="Alvarado L."/>
            <person name="Longcore J."/>
            <person name="James T."/>
        </authorList>
    </citation>
    <scope>NUCLEOTIDE SEQUENCE [LARGE SCALE GENOMIC DNA]</scope>
    <source>
        <strain evidence="12 13">JEL423</strain>
    </source>
</reference>
<evidence type="ECO:0000256" key="6">
    <source>
        <dbReference type="ARBA" id="ARBA00022692"/>
    </source>
</evidence>
<evidence type="ECO:0000256" key="9">
    <source>
        <dbReference type="ARBA" id="ARBA00023136"/>
    </source>
</evidence>
<evidence type="ECO:0000313" key="12">
    <source>
        <dbReference type="EMBL" id="OAJ37522.1"/>
    </source>
</evidence>
<evidence type="ECO:0000256" key="5">
    <source>
        <dbReference type="ARBA" id="ARBA00022679"/>
    </source>
</evidence>
<keyword evidence="9 10" id="KW-0472">Membrane</keyword>
<dbReference type="GO" id="GO:0005789">
    <property type="term" value="C:endoplasmic reticulum membrane"/>
    <property type="evidence" value="ECO:0007669"/>
    <property type="project" value="TreeGrafter"/>
</dbReference>
<evidence type="ECO:0000256" key="10">
    <source>
        <dbReference type="SAM" id="Phobius"/>
    </source>
</evidence>
<keyword evidence="6 10" id="KW-0812">Transmembrane</keyword>
<evidence type="ECO:0000256" key="7">
    <source>
        <dbReference type="ARBA" id="ARBA00022786"/>
    </source>
</evidence>
<dbReference type="STRING" id="403673.A0A177WCP3"/>
<evidence type="ECO:0000259" key="11">
    <source>
        <dbReference type="Pfam" id="PF23113"/>
    </source>
</evidence>
<comment type="catalytic activity">
    <reaction evidence="1">
        <text>S-ubiquitinyl-[E2 ubiquitin-conjugating enzyme]-L-cysteine + [acceptor protein]-L-lysine = [E2 ubiquitin-conjugating enzyme]-L-cysteine + N(6)-ubiquitinyl-[acceptor protein]-L-lysine.</text>
        <dbReference type="EC" id="2.3.2.27"/>
    </reaction>
</comment>
<dbReference type="EMBL" id="DS022300">
    <property type="protein sequence ID" value="OAJ37522.1"/>
    <property type="molecule type" value="Genomic_DNA"/>
</dbReference>
<protein>
    <recommendedName>
        <fullName evidence="4">RING-type E3 ubiquitin transferase</fullName>
        <ecNumber evidence="4">2.3.2.27</ecNumber>
    </recommendedName>
</protein>
<feature type="transmembrane region" description="Helical" evidence="10">
    <location>
        <begin position="31"/>
        <end position="56"/>
    </location>
</feature>
<evidence type="ECO:0000256" key="1">
    <source>
        <dbReference type="ARBA" id="ARBA00000900"/>
    </source>
</evidence>
<comment type="subcellular location">
    <subcellularLocation>
        <location evidence="2">Membrane</location>
        <topology evidence="2">Multi-pass membrane protein</topology>
    </subcellularLocation>
</comment>
<name>A0A177WCP3_BATDL</name>
<evidence type="ECO:0000256" key="8">
    <source>
        <dbReference type="ARBA" id="ARBA00022989"/>
    </source>
</evidence>
<sequence length="139" mass="15845">MAGPDNRFKALIAETVANGFEQDFTPILQRLIYPVIATTSILLPLPFISTCVAQILGQKMYFIRDTLFKYGIGLIFAMVMSYELILTVHAWFARWSAQIRDEHYRVGRRLHNADEIPASNMGVVQNIPTERPADDMQEI</sequence>
<evidence type="ECO:0000256" key="3">
    <source>
        <dbReference type="ARBA" id="ARBA00004906"/>
    </source>
</evidence>
<evidence type="ECO:0000313" key="13">
    <source>
        <dbReference type="Proteomes" id="UP000077115"/>
    </source>
</evidence>
<comment type="pathway">
    <text evidence="3">Protein modification; protein ubiquitination.</text>
</comment>
<dbReference type="EC" id="2.3.2.27" evidence="4"/>
<evidence type="ECO:0000256" key="2">
    <source>
        <dbReference type="ARBA" id="ARBA00004141"/>
    </source>
</evidence>
<dbReference type="Pfam" id="PF23113">
    <property type="entry name" value="MARCHF6_C"/>
    <property type="match status" value="1"/>
</dbReference>
<dbReference type="Proteomes" id="UP000077115">
    <property type="component" value="Unassembled WGS sequence"/>
</dbReference>
<feature type="transmembrane region" description="Helical" evidence="10">
    <location>
        <begin position="68"/>
        <end position="92"/>
    </location>
</feature>